<organism evidence="9 10">
    <name type="scientific">Eeniella nana</name>
    <name type="common">Yeast</name>
    <name type="synonym">Brettanomyces nanus</name>
    <dbReference type="NCBI Taxonomy" id="13502"/>
    <lineage>
        <taxon>Eukaryota</taxon>
        <taxon>Fungi</taxon>
        <taxon>Dikarya</taxon>
        <taxon>Ascomycota</taxon>
        <taxon>Saccharomycotina</taxon>
        <taxon>Pichiomycetes</taxon>
        <taxon>Pichiales</taxon>
        <taxon>Pichiaceae</taxon>
        <taxon>Brettanomyces</taxon>
    </lineage>
</organism>
<dbReference type="InterPro" id="IPR001138">
    <property type="entry name" value="Zn2Cys6_DnaBD"/>
</dbReference>
<keyword evidence="3" id="KW-0805">Transcription regulation</keyword>
<dbReference type="OrthoDB" id="3991215at2759"/>
<name>A0A875S0Y3_EENNA</name>
<dbReference type="AlphaFoldDB" id="A0A875S0Y3"/>
<dbReference type="GeneID" id="62195797"/>
<evidence type="ECO:0000256" key="4">
    <source>
        <dbReference type="ARBA" id="ARBA00023125"/>
    </source>
</evidence>
<proteinExistence type="predicted"/>
<dbReference type="SMART" id="SM00066">
    <property type="entry name" value="GAL4"/>
    <property type="match status" value="1"/>
</dbReference>
<accession>A0A875S0Y3</accession>
<feature type="compositionally biased region" description="Basic residues" evidence="7">
    <location>
        <begin position="283"/>
        <end position="310"/>
    </location>
</feature>
<evidence type="ECO:0000256" key="5">
    <source>
        <dbReference type="ARBA" id="ARBA00023163"/>
    </source>
</evidence>
<dbReference type="InterPro" id="IPR036864">
    <property type="entry name" value="Zn2-C6_fun-type_DNA-bd_sf"/>
</dbReference>
<evidence type="ECO:0000256" key="6">
    <source>
        <dbReference type="ARBA" id="ARBA00023242"/>
    </source>
</evidence>
<evidence type="ECO:0000259" key="8">
    <source>
        <dbReference type="PROSITE" id="PS50048"/>
    </source>
</evidence>
<protein>
    <recommendedName>
        <fullName evidence="8">Zn(2)-C6 fungal-type domain-containing protein</fullName>
    </recommendedName>
</protein>
<dbReference type="Proteomes" id="UP000662931">
    <property type="component" value="Chromosome 2"/>
</dbReference>
<dbReference type="PANTHER" id="PTHR36206">
    <property type="entry name" value="ASPERCRYPTIN BIOSYNTHESIS CLUSTER-SPECIFIC TRANSCRIPTION REGULATOR ATNN-RELATED"/>
    <property type="match status" value="1"/>
</dbReference>
<evidence type="ECO:0000256" key="1">
    <source>
        <dbReference type="ARBA" id="ARBA00022723"/>
    </source>
</evidence>
<feature type="region of interest" description="Disordered" evidence="7">
    <location>
        <begin position="235"/>
        <end position="330"/>
    </location>
</feature>
<dbReference type="Pfam" id="PF00172">
    <property type="entry name" value="Zn_clus"/>
    <property type="match status" value="1"/>
</dbReference>
<keyword evidence="4" id="KW-0238">DNA-binding</keyword>
<dbReference type="PANTHER" id="PTHR36206:SF12">
    <property type="entry name" value="ASPERCRYPTIN BIOSYNTHESIS CLUSTER-SPECIFIC TRANSCRIPTION REGULATOR ATNN-RELATED"/>
    <property type="match status" value="1"/>
</dbReference>
<keyword evidence="6" id="KW-0539">Nucleus</keyword>
<evidence type="ECO:0000256" key="2">
    <source>
        <dbReference type="ARBA" id="ARBA00022833"/>
    </source>
</evidence>
<dbReference type="GO" id="GO:0000981">
    <property type="term" value="F:DNA-binding transcription factor activity, RNA polymerase II-specific"/>
    <property type="evidence" value="ECO:0007669"/>
    <property type="project" value="InterPro"/>
</dbReference>
<dbReference type="PROSITE" id="PS50048">
    <property type="entry name" value="ZN2_CY6_FUNGAL_2"/>
    <property type="match status" value="1"/>
</dbReference>
<feature type="compositionally biased region" description="Basic residues" evidence="7">
    <location>
        <begin position="320"/>
        <end position="330"/>
    </location>
</feature>
<dbReference type="EMBL" id="CP064813">
    <property type="protein sequence ID" value="QPG75056.1"/>
    <property type="molecule type" value="Genomic_DNA"/>
</dbReference>
<keyword evidence="5" id="KW-0804">Transcription</keyword>
<dbReference type="GO" id="GO:0003677">
    <property type="term" value="F:DNA binding"/>
    <property type="evidence" value="ECO:0007669"/>
    <property type="project" value="UniProtKB-KW"/>
</dbReference>
<sequence>MLFVETIIDLEPAFKEACSESVTIDVTHNRVESRVESRSIRIDFESRTIETNDSFGSKSIFNLFADNNRVNKTLQRFDSKEFNYGYNQKLLNVFRDSPTRDVITPAKLMYRNETTVEPQQTFQSLFGVGMLDNLLQRAHLESIYDDVQLPDSWMIGGEHNDHTEEFLFEGISFKSENTEKLLANRNGFNPNDSKFRIASSLAGSGGIDYLEGISTRPTTQDFRIPVFNFNESMKLGMKEKKGNGKKPKTPEAADLPEVSINTDDSIDEDYREGSSCSIFEPVKRKKGRPKGSKNSVKKIRLPKKRGRKPKRETSEEPSIKKYKKTSGPRKKTGCWTCRLRRKKCTEERPECAECIRLGLTCQGYNKDRPVFMTNPSLAREMTDEIKKITLTQKRRGCKQRYEEKMRMKNSIKLVSQDATIDEPI</sequence>
<dbReference type="InterPro" id="IPR052360">
    <property type="entry name" value="Transcr_Regulatory_Proteins"/>
</dbReference>
<dbReference type="GO" id="GO:0008270">
    <property type="term" value="F:zinc ion binding"/>
    <property type="evidence" value="ECO:0007669"/>
    <property type="project" value="InterPro"/>
</dbReference>
<gene>
    <name evidence="9" type="ORF">FOA43_002396</name>
</gene>
<reference evidence="9" key="1">
    <citation type="submission" date="2020-10" db="EMBL/GenBank/DDBJ databases">
        <authorList>
            <person name="Roach M.J.R."/>
        </authorList>
    </citation>
    <scope>NUCLEOTIDE SEQUENCE</scope>
    <source>
        <strain evidence="9">CBS 1945</strain>
    </source>
</reference>
<keyword evidence="10" id="KW-1185">Reference proteome</keyword>
<dbReference type="CDD" id="cd00067">
    <property type="entry name" value="GAL4"/>
    <property type="match status" value="1"/>
</dbReference>
<evidence type="ECO:0000313" key="10">
    <source>
        <dbReference type="Proteomes" id="UP000662931"/>
    </source>
</evidence>
<dbReference type="SUPFAM" id="SSF57701">
    <property type="entry name" value="Zn2/Cys6 DNA-binding domain"/>
    <property type="match status" value="1"/>
</dbReference>
<evidence type="ECO:0000256" key="7">
    <source>
        <dbReference type="SAM" id="MobiDB-lite"/>
    </source>
</evidence>
<feature type="domain" description="Zn(2)-C6 fungal-type" evidence="8">
    <location>
        <begin position="333"/>
        <end position="361"/>
    </location>
</feature>
<evidence type="ECO:0000256" key="3">
    <source>
        <dbReference type="ARBA" id="ARBA00023015"/>
    </source>
</evidence>
<keyword evidence="1" id="KW-0479">Metal-binding</keyword>
<dbReference type="Gene3D" id="4.10.240.10">
    <property type="entry name" value="Zn(2)-C6 fungal-type DNA-binding domain"/>
    <property type="match status" value="1"/>
</dbReference>
<evidence type="ECO:0000313" key="9">
    <source>
        <dbReference type="EMBL" id="QPG75056.1"/>
    </source>
</evidence>
<keyword evidence="2" id="KW-0862">Zinc</keyword>
<dbReference type="PROSITE" id="PS00463">
    <property type="entry name" value="ZN2_CY6_FUNGAL_1"/>
    <property type="match status" value="1"/>
</dbReference>
<dbReference type="RefSeq" id="XP_038778621.1">
    <property type="nucleotide sequence ID" value="XM_038922693.1"/>
</dbReference>
<dbReference type="KEGG" id="bnn:FOA43_002396"/>